<reference evidence="1 2" key="1">
    <citation type="journal article" date="2024" name="BMC Genomics">
        <title>De novo assembly and annotation of Popillia japonica's genome with initial clues to its potential as an invasive pest.</title>
        <authorList>
            <person name="Cucini C."/>
            <person name="Boschi S."/>
            <person name="Funari R."/>
            <person name="Cardaioli E."/>
            <person name="Iannotti N."/>
            <person name="Marturano G."/>
            <person name="Paoli F."/>
            <person name="Bruttini M."/>
            <person name="Carapelli A."/>
            <person name="Frati F."/>
            <person name="Nardi F."/>
        </authorList>
    </citation>
    <scope>NUCLEOTIDE SEQUENCE [LARGE SCALE GENOMIC DNA]</scope>
    <source>
        <strain evidence="1">DMR45628</strain>
    </source>
</reference>
<organism evidence="1 2">
    <name type="scientific">Popillia japonica</name>
    <name type="common">Japanese beetle</name>
    <dbReference type="NCBI Taxonomy" id="7064"/>
    <lineage>
        <taxon>Eukaryota</taxon>
        <taxon>Metazoa</taxon>
        <taxon>Ecdysozoa</taxon>
        <taxon>Arthropoda</taxon>
        <taxon>Hexapoda</taxon>
        <taxon>Insecta</taxon>
        <taxon>Pterygota</taxon>
        <taxon>Neoptera</taxon>
        <taxon>Endopterygota</taxon>
        <taxon>Coleoptera</taxon>
        <taxon>Polyphaga</taxon>
        <taxon>Scarabaeiformia</taxon>
        <taxon>Scarabaeidae</taxon>
        <taxon>Rutelinae</taxon>
        <taxon>Popillia</taxon>
    </lineage>
</organism>
<gene>
    <name evidence="1" type="ORF">QE152_g40764</name>
</gene>
<name>A0AAW1HFG9_POPJA</name>
<sequence length="98" mass="10644">MPAKEWIGLVNQAMLVSCRREIAAHNASATSTCLLKNGLDWPEIAAHNASATSTCPMLVSCRPEIAAHNASATSTCMLKNGLDWYPRIQQRTQSSTEN</sequence>
<dbReference type="AlphaFoldDB" id="A0AAW1HFG9"/>
<keyword evidence="2" id="KW-1185">Reference proteome</keyword>
<dbReference type="PROSITE" id="PS51257">
    <property type="entry name" value="PROKAR_LIPOPROTEIN"/>
    <property type="match status" value="1"/>
</dbReference>
<evidence type="ECO:0000313" key="1">
    <source>
        <dbReference type="EMBL" id="KAK9674924.1"/>
    </source>
</evidence>
<evidence type="ECO:0000313" key="2">
    <source>
        <dbReference type="Proteomes" id="UP001458880"/>
    </source>
</evidence>
<dbReference type="EMBL" id="JASPKY010001390">
    <property type="protein sequence ID" value="KAK9674924.1"/>
    <property type="molecule type" value="Genomic_DNA"/>
</dbReference>
<comment type="caution">
    <text evidence="1">The sequence shown here is derived from an EMBL/GenBank/DDBJ whole genome shotgun (WGS) entry which is preliminary data.</text>
</comment>
<accession>A0AAW1HFG9</accession>
<proteinExistence type="predicted"/>
<dbReference type="Proteomes" id="UP001458880">
    <property type="component" value="Unassembled WGS sequence"/>
</dbReference>
<protein>
    <submittedName>
        <fullName evidence="1">Uncharacterized protein</fullName>
    </submittedName>
</protein>